<evidence type="ECO:0000313" key="4">
    <source>
        <dbReference type="Proteomes" id="UP000500953"/>
    </source>
</evidence>
<evidence type="ECO:0000313" key="3">
    <source>
        <dbReference type="EMBL" id="QIS22814.1"/>
    </source>
</evidence>
<dbReference type="EMBL" id="CP046173">
    <property type="protein sequence ID" value="QIS22814.1"/>
    <property type="molecule type" value="Genomic_DNA"/>
</dbReference>
<dbReference type="AlphaFoldDB" id="A0A6G9ZBH9"/>
<gene>
    <name evidence="3" type="ORF">F6W96_35240</name>
</gene>
<dbReference type="Pfam" id="PF00437">
    <property type="entry name" value="T2SSE"/>
    <property type="match status" value="1"/>
</dbReference>
<organism evidence="3 4">
    <name type="scientific">Nocardia terpenica</name>
    <dbReference type="NCBI Taxonomy" id="455432"/>
    <lineage>
        <taxon>Bacteria</taxon>
        <taxon>Bacillati</taxon>
        <taxon>Actinomycetota</taxon>
        <taxon>Actinomycetes</taxon>
        <taxon>Mycobacteriales</taxon>
        <taxon>Nocardiaceae</taxon>
        <taxon>Nocardia</taxon>
    </lineage>
</organism>
<dbReference type="InterPro" id="IPR001482">
    <property type="entry name" value="T2SS/T4SS_dom"/>
</dbReference>
<evidence type="ECO:0000256" key="1">
    <source>
        <dbReference type="ARBA" id="ARBA00006611"/>
    </source>
</evidence>
<feature type="domain" description="Bacterial type II secretion system protein E" evidence="2">
    <location>
        <begin position="222"/>
        <end position="435"/>
    </location>
</feature>
<dbReference type="SUPFAM" id="SSF52540">
    <property type="entry name" value="P-loop containing nucleoside triphosphate hydrolases"/>
    <property type="match status" value="1"/>
</dbReference>
<dbReference type="RefSeq" id="WP_167490214.1">
    <property type="nucleotide sequence ID" value="NZ_CP046173.1"/>
</dbReference>
<evidence type="ECO:0000259" key="2">
    <source>
        <dbReference type="Pfam" id="PF00437"/>
    </source>
</evidence>
<proteinExistence type="inferred from homology"/>
<dbReference type="PANTHER" id="PTHR30486">
    <property type="entry name" value="TWITCHING MOTILITY PROTEIN PILT"/>
    <property type="match status" value="1"/>
</dbReference>
<dbReference type="InterPro" id="IPR027417">
    <property type="entry name" value="P-loop_NTPase"/>
</dbReference>
<dbReference type="Gene3D" id="3.30.450.380">
    <property type="match status" value="1"/>
</dbReference>
<dbReference type="InterPro" id="IPR050921">
    <property type="entry name" value="T4SS_GSP_E_ATPase"/>
</dbReference>
<dbReference type="GO" id="GO:0016887">
    <property type="term" value="F:ATP hydrolysis activity"/>
    <property type="evidence" value="ECO:0007669"/>
    <property type="project" value="InterPro"/>
</dbReference>
<sequence>MRRQERSTALTTSLWSRLQQLQPHDADRVDSVSAMETTRPLELSALRSVSPPRVVPPRAGAAPDRAVMRRIVAAASDELTALLRERAGERETPMPHGEEEIRRLGRDIIARLVEDEIRTEINDGEQTVTGDQREALAKSVEDYMFGLGPIQSLVDEPEVTDIVINGSHVRVLFPDGRFEARPPIADSDQEIIEWLVTVAQRAPGGGRPFSPVSPHLRLDLPGHIRLSAMAWTVPHPNIAIRLHRLTNVCLDDLVHRRMLPQPLARLLSAAANGGVSQVVSGPMGAGKTTLLRALANALPVETRIGTAETERELYLDELPGRAPYVVSGETITGGGERNDLTGELRGAIGLTDLLYAFVRMQLEVVIVGEVAGKEILSMFKAMQFTPSSMSSVHATDARAAIHRLATIAREVPGITVEYATAQVAHHIDLIVQLERRTLRDARGEIIGMRRFVREVIYVEPGESDLSPAVTTVYLGNTDGTGRFGSVPTALRTALLEGGMREHEIPVATLDFAEAL</sequence>
<protein>
    <submittedName>
        <fullName evidence="3">Type II/IV secretion system protein</fullName>
    </submittedName>
</protein>
<comment type="similarity">
    <text evidence="1">Belongs to the GSP E family.</text>
</comment>
<accession>A0A6G9ZBH9</accession>
<name>A0A6G9ZBH9_9NOCA</name>
<reference evidence="3 4" key="1">
    <citation type="journal article" date="2019" name="ACS Chem. Biol.">
        <title>Identification and Mobilization of a Cryptic Antibiotic Biosynthesis Gene Locus from a Human-Pathogenic Nocardia Isolate.</title>
        <authorList>
            <person name="Herisse M."/>
            <person name="Ishida K."/>
            <person name="Porter J.L."/>
            <person name="Howden B."/>
            <person name="Hertweck C."/>
            <person name="Stinear T.P."/>
            <person name="Pidot S.J."/>
        </authorList>
    </citation>
    <scope>NUCLEOTIDE SEQUENCE [LARGE SCALE GENOMIC DNA]</scope>
    <source>
        <strain evidence="3 4">AUSMDU00012715</strain>
    </source>
</reference>
<dbReference type="Gene3D" id="3.40.50.300">
    <property type="entry name" value="P-loop containing nucleotide triphosphate hydrolases"/>
    <property type="match status" value="1"/>
</dbReference>
<dbReference type="PANTHER" id="PTHR30486:SF6">
    <property type="entry name" value="TYPE IV PILUS RETRACTATION ATPASE PILT"/>
    <property type="match status" value="1"/>
</dbReference>
<dbReference type="Proteomes" id="UP000500953">
    <property type="component" value="Chromosome"/>
</dbReference>